<keyword evidence="1" id="KW-0479">Metal-binding</keyword>
<keyword evidence="8" id="KW-1185">Reference proteome</keyword>
<gene>
    <name evidence="7" type="ORF">TcWFU_000619</name>
</gene>
<feature type="region of interest" description="Disordered" evidence="5">
    <location>
        <begin position="324"/>
        <end position="392"/>
    </location>
</feature>
<dbReference type="EMBL" id="JAKROA010000004">
    <property type="protein sequence ID" value="KAL5107264.1"/>
    <property type="molecule type" value="Genomic_DNA"/>
</dbReference>
<evidence type="ECO:0000256" key="1">
    <source>
        <dbReference type="ARBA" id="ARBA00022723"/>
    </source>
</evidence>
<dbReference type="Gene3D" id="3.30.160.60">
    <property type="entry name" value="Classic Zinc Finger"/>
    <property type="match status" value="2"/>
</dbReference>
<feature type="domain" description="C2H2-type" evidence="6">
    <location>
        <begin position="394"/>
        <end position="421"/>
    </location>
</feature>
<sequence length="616" mass="67754">MDERARNEKIEGFKRFSEEERPNSTPPVMSSNREDSPISYAMATLESVRSNPTPSQVDETDEIQSTMVTPSENSETIPENDFDNQPSTSKTRAKPKPGLKKNLYCEFCKKGFGLLNILKEHESSQHFNDSAQTSLPDNYSDLPRMMAPFFAMCLGRNSNLPPQLGESESPAPSTIHDTPTTSQHPDVKQHSPNLAPLDLHLGNFPHFPLPQRPPNDPSPMFTPNLDLSGPSRLTPQISPLLHSPLINGMPLLNNTSTLASSGFSTANLLNSNKPEAPNFENIMQLFASMNNGEGLHSLPVPPSTPTLPYDPNYLNAIIKVNEQKNSTSSRPAADNTGTSVITPTETLSNNSACTSPKSGNSESTSTLHQQPAPLPSTSSGAQPSVDTSISHDGKHCRVCNKRFNCGSALKIHFRKHSGERPYVCIHCNKAFTQNGTLKRHYATCKVAKRQAQFGNARIPQPLLSPTPSKSLSSSLPVVPHLPRLPPPINGTNTLMTQPLVPPQNLLEQIFPRQSEQLPNSNLFEGAFRILFENFLAQNNSFNDQLMQPGTGQEIEKGTAMDVCDNAEEPEDLSSSRNEDQGNAEGGFQCENPCGCSWSRKYGTTQHFKWSKWNTQY</sequence>
<feature type="compositionally biased region" description="Basic and acidic residues" evidence="5">
    <location>
        <begin position="1"/>
        <end position="22"/>
    </location>
</feature>
<comment type="caution">
    <text evidence="7">The sequence shown here is derived from an EMBL/GenBank/DDBJ whole genome shotgun (WGS) entry which is preliminary data.</text>
</comment>
<dbReference type="PANTHER" id="PTHR23235:SF158">
    <property type="entry name" value="C2H2-TYPE DOMAIN-CONTAINING PROTEIN"/>
    <property type="match status" value="1"/>
</dbReference>
<feature type="compositionally biased region" description="Polar residues" evidence="5">
    <location>
        <begin position="324"/>
        <end position="388"/>
    </location>
</feature>
<reference evidence="7 8" key="1">
    <citation type="journal article" date="2022" name="Front. Cell. Infect. Microbiol.">
        <title>The Genomes of Two Strains of Taenia crassiceps the Animal Model for the Study of Human Cysticercosis.</title>
        <authorList>
            <person name="Bobes R.J."/>
            <person name="Estrada K."/>
            <person name="Rios-Valencia D.G."/>
            <person name="Calderon-Gallegos A."/>
            <person name="de la Torre P."/>
            <person name="Carrero J.C."/>
            <person name="Sanchez-Flores A."/>
            <person name="Laclette J.P."/>
        </authorList>
    </citation>
    <scope>NUCLEOTIDE SEQUENCE [LARGE SCALE GENOMIC DNA]</scope>
    <source>
        <strain evidence="7">WFUcys</strain>
    </source>
</reference>
<evidence type="ECO:0000256" key="2">
    <source>
        <dbReference type="ARBA" id="ARBA00022771"/>
    </source>
</evidence>
<feature type="region of interest" description="Disordered" evidence="5">
    <location>
        <begin position="1"/>
        <end position="96"/>
    </location>
</feature>
<dbReference type="InterPro" id="IPR036236">
    <property type="entry name" value="Znf_C2H2_sf"/>
</dbReference>
<accession>A0ABR4QC34</accession>
<dbReference type="SMART" id="SM00355">
    <property type="entry name" value="ZnF_C2H2"/>
    <property type="match status" value="3"/>
</dbReference>
<evidence type="ECO:0000256" key="4">
    <source>
        <dbReference type="PROSITE-ProRule" id="PRU00042"/>
    </source>
</evidence>
<dbReference type="InterPro" id="IPR013087">
    <property type="entry name" value="Znf_C2H2_type"/>
</dbReference>
<evidence type="ECO:0000313" key="8">
    <source>
        <dbReference type="Proteomes" id="UP001651158"/>
    </source>
</evidence>
<proteinExistence type="predicted"/>
<name>A0ABR4QC34_9CEST</name>
<organism evidence="7 8">
    <name type="scientific">Taenia crassiceps</name>
    <dbReference type="NCBI Taxonomy" id="6207"/>
    <lineage>
        <taxon>Eukaryota</taxon>
        <taxon>Metazoa</taxon>
        <taxon>Spiralia</taxon>
        <taxon>Lophotrochozoa</taxon>
        <taxon>Platyhelminthes</taxon>
        <taxon>Cestoda</taxon>
        <taxon>Eucestoda</taxon>
        <taxon>Cyclophyllidea</taxon>
        <taxon>Taeniidae</taxon>
        <taxon>Taenia</taxon>
    </lineage>
</organism>
<dbReference type="SUPFAM" id="SSF57667">
    <property type="entry name" value="beta-beta-alpha zinc fingers"/>
    <property type="match status" value="1"/>
</dbReference>
<dbReference type="PROSITE" id="PS00028">
    <property type="entry name" value="ZINC_FINGER_C2H2_1"/>
    <property type="match status" value="2"/>
</dbReference>
<evidence type="ECO:0000259" key="6">
    <source>
        <dbReference type="PROSITE" id="PS50157"/>
    </source>
</evidence>
<feature type="compositionally biased region" description="Polar residues" evidence="5">
    <location>
        <begin position="47"/>
        <end position="90"/>
    </location>
</feature>
<evidence type="ECO:0000256" key="5">
    <source>
        <dbReference type="SAM" id="MobiDB-lite"/>
    </source>
</evidence>
<dbReference type="PROSITE" id="PS50157">
    <property type="entry name" value="ZINC_FINGER_C2H2_2"/>
    <property type="match status" value="2"/>
</dbReference>
<feature type="compositionally biased region" description="Polar residues" evidence="5">
    <location>
        <begin position="170"/>
        <end position="184"/>
    </location>
</feature>
<keyword evidence="2 4" id="KW-0863">Zinc-finger</keyword>
<protein>
    <submittedName>
        <fullName evidence="7">Sal-like protein 1</fullName>
    </submittedName>
</protein>
<dbReference type="PANTHER" id="PTHR23235">
    <property type="entry name" value="KRUEPPEL-LIKE TRANSCRIPTION FACTOR"/>
    <property type="match status" value="1"/>
</dbReference>
<feature type="region of interest" description="Disordered" evidence="5">
    <location>
        <begin position="160"/>
        <end position="201"/>
    </location>
</feature>
<keyword evidence="3" id="KW-0862">Zinc</keyword>
<evidence type="ECO:0000313" key="7">
    <source>
        <dbReference type="EMBL" id="KAL5107264.1"/>
    </source>
</evidence>
<feature type="domain" description="C2H2-type" evidence="6">
    <location>
        <begin position="422"/>
        <end position="450"/>
    </location>
</feature>
<evidence type="ECO:0000256" key="3">
    <source>
        <dbReference type="ARBA" id="ARBA00022833"/>
    </source>
</evidence>
<dbReference type="Proteomes" id="UP001651158">
    <property type="component" value="Unassembled WGS sequence"/>
</dbReference>